<protein>
    <submittedName>
        <fullName evidence="9">Glycerol-3-phosphate ABC transporter permease</fullName>
    </submittedName>
</protein>
<sequence length="336" mass="37621">MKQSSIQHLDVDVPLQAEKLSAKSEQPEGKRINVQVYRNLGRRVREFSLGLLFLAPVLVVFAVFTYFPFFRAIWLSLNITNELGDPVKFVGLRYYQQILNFSDPENDYLNSLLISFEYALLVVSLQIVCGLGLASLAMAKVRGIGVFRLIFTVSIAISLASSSVIWALIFDPTTNITTWLVNLLNLPQPGLLNNASTALISIAVMSVWSGLGFNFVITLAGMQAIPEDLYESASLDGAGRWKRFLHITLPMLTPILLFLLIINTLSCFQAFTQFNVLVNGPGPESSTNVFVYAIYQSFWADHRYGFASAMSIILFIILLILSAMQFLFLGRRVHYR</sequence>
<evidence type="ECO:0000256" key="7">
    <source>
        <dbReference type="RuleBase" id="RU363032"/>
    </source>
</evidence>
<dbReference type="SUPFAM" id="SSF161098">
    <property type="entry name" value="MetI-like"/>
    <property type="match status" value="1"/>
</dbReference>
<keyword evidence="4 7" id="KW-0812">Transmembrane</keyword>
<dbReference type="EMBL" id="BNJG01000002">
    <property type="protein sequence ID" value="GHO56507.1"/>
    <property type="molecule type" value="Genomic_DNA"/>
</dbReference>
<feature type="transmembrane region" description="Helical" evidence="7">
    <location>
        <begin position="47"/>
        <end position="67"/>
    </location>
</feature>
<dbReference type="PROSITE" id="PS50928">
    <property type="entry name" value="ABC_TM1"/>
    <property type="match status" value="1"/>
</dbReference>
<name>A0ABQ3UV93_9CHLR</name>
<evidence type="ECO:0000313" key="10">
    <source>
        <dbReference type="Proteomes" id="UP000654345"/>
    </source>
</evidence>
<dbReference type="Proteomes" id="UP000654345">
    <property type="component" value="Unassembled WGS sequence"/>
</dbReference>
<evidence type="ECO:0000256" key="3">
    <source>
        <dbReference type="ARBA" id="ARBA00022475"/>
    </source>
</evidence>
<feature type="transmembrane region" description="Helical" evidence="7">
    <location>
        <begin position="306"/>
        <end position="329"/>
    </location>
</feature>
<feature type="transmembrane region" description="Helical" evidence="7">
    <location>
        <begin position="198"/>
        <end position="222"/>
    </location>
</feature>
<keyword evidence="3" id="KW-1003">Cell membrane</keyword>
<keyword evidence="6 7" id="KW-0472">Membrane</keyword>
<feature type="transmembrane region" description="Helical" evidence="7">
    <location>
        <begin position="146"/>
        <end position="169"/>
    </location>
</feature>
<dbReference type="Gene3D" id="1.10.3720.10">
    <property type="entry name" value="MetI-like"/>
    <property type="match status" value="1"/>
</dbReference>
<dbReference type="InterPro" id="IPR035906">
    <property type="entry name" value="MetI-like_sf"/>
</dbReference>
<reference evidence="9 10" key="1">
    <citation type="journal article" date="2021" name="Int. J. Syst. Evol. Microbiol.">
        <title>Reticulibacter mediterranei gen. nov., sp. nov., within the new family Reticulibacteraceae fam. nov., and Ktedonospora formicarum gen. nov., sp. nov., Ktedonobacter robiniae sp. nov., Dictyobacter formicarum sp. nov. and Dictyobacter arantiisoli sp. nov., belonging to the class Ktedonobacteria.</title>
        <authorList>
            <person name="Yabe S."/>
            <person name="Zheng Y."/>
            <person name="Wang C.M."/>
            <person name="Sakai Y."/>
            <person name="Abe K."/>
            <person name="Yokota A."/>
            <person name="Donadio S."/>
            <person name="Cavaletti L."/>
            <person name="Monciardini P."/>
        </authorList>
    </citation>
    <scope>NUCLEOTIDE SEQUENCE [LARGE SCALE GENOMIC DNA]</scope>
    <source>
        <strain evidence="9 10">SOSP1-30</strain>
    </source>
</reference>
<dbReference type="PANTHER" id="PTHR30193:SF37">
    <property type="entry name" value="INNER MEMBRANE ABC TRANSPORTER PERMEASE PROTEIN YCJO"/>
    <property type="match status" value="1"/>
</dbReference>
<dbReference type="InterPro" id="IPR000515">
    <property type="entry name" value="MetI-like"/>
</dbReference>
<gene>
    <name evidence="9" type="ORF">KSB_49820</name>
</gene>
<evidence type="ECO:0000256" key="5">
    <source>
        <dbReference type="ARBA" id="ARBA00022989"/>
    </source>
</evidence>
<proteinExistence type="inferred from homology"/>
<feature type="transmembrane region" description="Helical" evidence="7">
    <location>
        <begin position="118"/>
        <end position="139"/>
    </location>
</feature>
<keyword evidence="5 7" id="KW-1133">Transmembrane helix</keyword>
<comment type="similarity">
    <text evidence="7">Belongs to the binding-protein-dependent transport system permease family.</text>
</comment>
<dbReference type="CDD" id="cd06261">
    <property type="entry name" value="TM_PBP2"/>
    <property type="match status" value="1"/>
</dbReference>
<evidence type="ECO:0000256" key="2">
    <source>
        <dbReference type="ARBA" id="ARBA00022448"/>
    </source>
</evidence>
<evidence type="ECO:0000313" key="9">
    <source>
        <dbReference type="EMBL" id="GHO56507.1"/>
    </source>
</evidence>
<accession>A0ABQ3UV93</accession>
<comment type="caution">
    <text evidence="9">The sequence shown here is derived from an EMBL/GenBank/DDBJ whole genome shotgun (WGS) entry which is preliminary data.</text>
</comment>
<dbReference type="Pfam" id="PF00528">
    <property type="entry name" value="BPD_transp_1"/>
    <property type="match status" value="1"/>
</dbReference>
<feature type="domain" description="ABC transmembrane type-1" evidence="8">
    <location>
        <begin position="112"/>
        <end position="325"/>
    </location>
</feature>
<dbReference type="PANTHER" id="PTHR30193">
    <property type="entry name" value="ABC TRANSPORTER PERMEASE PROTEIN"/>
    <property type="match status" value="1"/>
</dbReference>
<evidence type="ECO:0000256" key="1">
    <source>
        <dbReference type="ARBA" id="ARBA00004651"/>
    </source>
</evidence>
<dbReference type="InterPro" id="IPR051393">
    <property type="entry name" value="ABC_transporter_permease"/>
</dbReference>
<dbReference type="RefSeq" id="WP_201372991.1">
    <property type="nucleotide sequence ID" value="NZ_BNJG01000002.1"/>
</dbReference>
<keyword evidence="10" id="KW-1185">Reference proteome</keyword>
<keyword evidence="2 7" id="KW-0813">Transport</keyword>
<comment type="subcellular location">
    <subcellularLocation>
        <location evidence="1 7">Cell membrane</location>
        <topology evidence="1 7">Multi-pass membrane protein</topology>
    </subcellularLocation>
</comment>
<feature type="transmembrane region" description="Helical" evidence="7">
    <location>
        <begin position="243"/>
        <end position="262"/>
    </location>
</feature>
<evidence type="ECO:0000259" key="8">
    <source>
        <dbReference type="PROSITE" id="PS50928"/>
    </source>
</evidence>
<evidence type="ECO:0000256" key="4">
    <source>
        <dbReference type="ARBA" id="ARBA00022692"/>
    </source>
</evidence>
<organism evidence="9 10">
    <name type="scientific">Ktedonobacter robiniae</name>
    <dbReference type="NCBI Taxonomy" id="2778365"/>
    <lineage>
        <taxon>Bacteria</taxon>
        <taxon>Bacillati</taxon>
        <taxon>Chloroflexota</taxon>
        <taxon>Ktedonobacteria</taxon>
        <taxon>Ktedonobacterales</taxon>
        <taxon>Ktedonobacteraceae</taxon>
        <taxon>Ktedonobacter</taxon>
    </lineage>
</organism>
<evidence type="ECO:0000256" key="6">
    <source>
        <dbReference type="ARBA" id="ARBA00023136"/>
    </source>
</evidence>